<dbReference type="EMBL" id="SMMG02000001">
    <property type="protein sequence ID" value="KAA3487480.1"/>
    <property type="molecule type" value="Genomic_DNA"/>
</dbReference>
<dbReference type="SUPFAM" id="SSF53098">
    <property type="entry name" value="Ribonuclease H-like"/>
    <property type="match status" value="1"/>
</dbReference>
<reference evidence="3" key="1">
    <citation type="journal article" date="2019" name="Plant Biotechnol. J.">
        <title>Genome sequencing of the Australian wild diploid species Gossypium australe highlights disease resistance and delayed gland morphogenesis.</title>
        <authorList>
            <person name="Cai Y."/>
            <person name="Cai X."/>
            <person name="Wang Q."/>
            <person name="Wang P."/>
            <person name="Zhang Y."/>
            <person name="Cai C."/>
            <person name="Xu Y."/>
            <person name="Wang K."/>
            <person name="Zhou Z."/>
            <person name="Wang C."/>
            <person name="Geng S."/>
            <person name="Li B."/>
            <person name="Dong Q."/>
            <person name="Hou Y."/>
            <person name="Wang H."/>
            <person name="Ai P."/>
            <person name="Liu Z."/>
            <person name="Yi F."/>
            <person name="Sun M."/>
            <person name="An G."/>
            <person name="Cheng J."/>
            <person name="Zhang Y."/>
            <person name="Shi Q."/>
            <person name="Xie Y."/>
            <person name="Shi X."/>
            <person name="Chang Y."/>
            <person name="Huang F."/>
            <person name="Chen Y."/>
            <person name="Hong S."/>
            <person name="Mi L."/>
            <person name="Sun Q."/>
            <person name="Zhang L."/>
            <person name="Zhou B."/>
            <person name="Peng R."/>
            <person name="Zhang X."/>
            <person name="Liu F."/>
        </authorList>
    </citation>
    <scope>NUCLEOTIDE SEQUENCE [LARGE SCALE GENOMIC DNA]</scope>
    <source>
        <strain evidence="3">cv. PA1801</strain>
    </source>
</reference>
<dbReference type="GO" id="GO:0008233">
    <property type="term" value="F:peptidase activity"/>
    <property type="evidence" value="ECO:0007669"/>
    <property type="project" value="UniProtKB-KW"/>
</dbReference>
<sequence>MYWWSGMKRDICEFVAKCLICQQVNAEHQVLSGLLKPVMIPEWKWEQVTMDFVSGLLVASKKKDSIWVIVDKLTKSSHFILVKIDYSLGRLAELYVSEIVRLHGVLTSIISDHDSRFTLIFWSKLHEALGTKLNFSSWEKYLPLAEFAYNHSYQSSIKMTPFETFY</sequence>
<evidence type="ECO:0000313" key="2">
    <source>
        <dbReference type="EMBL" id="KAA3487480.1"/>
    </source>
</evidence>
<dbReference type="GO" id="GO:0006508">
    <property type="term" value="P:proteolysis"/>
    <property type="evidence" value="ECO:0007669"/>
    <property type="project" value="UniProtKB-KW"/>
</dbReference>
<evidence type="ECO:0000259" key="1">
    <source>
        <dbReference type="Pfam" id="PF17921"/>
    </source>
</evidence>
<protein>
    <submittedName>
        <fullName evidence="2">Gag protease polyprotein</fullName>
    </submittedName>
</protein>
<dbReference type="InterPro" id="IPR036397">
    <property type="entry name" value="RNaseH_sf"/>
</dbReference>
<organism evidence="2 3">
    <name type="scientific">Gossypium australe</name>
    <dbReference type="NCBI Taxonomy" id="47621"/>
    <lineage>
        <taxon>Eukaryota</taxon>
        <taxon>Viridiplantae</taxon>
        <taxon>Streptophyta</taxon>
        <taxon>Embryophyta</taxon>
        <taxon>Tracheophyta</taxon>
        <taxon>Spermatophyta</taxon>
        <taxon>Magnoliopsida</taxon>
        <taxon>eudicotyledons</taxon>
        <taxon>Gunneridae</taxon>
        <taxon>Pentapetalae</taxon>
        <taxon>rosids</taxon>
        <taxon>malvids</taxon>
        <taxon>Malvales</taxon>
        <taxon>Malvaceae</taxon>
        <taxon>Malvoideae</taxon>
        <taxon>Gossypium</taxon>
    </lineage>
</organism>
<evidence type="ECO:0000313" key="3">
    <source>
        <dbReference type="Proteomes" id="UP000325315"/>
    </source>
</evidence>
<name>A0A5B6WZZ2_9ROSI</name>
<keyword evidence="3" id="KW-1185">Reference proteome</keyword>
<dbReference type="GO" id="GO:0003676">
    <property type="term" value="F:nucleic acid binding"/>
    <property type="evidence" value="ECO:0007669"/>
    <property type="project" value="InterPro"/>
</dbReference>
<dbReference type="Proteomes" id="UP000325315">
    <property type="component" value="Unassembled WGS sequence"/>
</dbReference>
<dbReference type="PANTHER" id="PTHR45835:SF99">
    <property type="entry name" value="CHROMO DOMAIN-CONTAINING PROTEIN-RELATED"/>
    <property type="match status" value="1"/>
</dbReference>
<proteinExistence type="predicted"/>
<dbReference type="InterPro" id="IPR012337">
    <property type="entry name" value="RNaseH-like_sf"/>
</dbReference>
<accession>A0A5B6WZZ2</accession>
<keyword evidence="2" id="KW-0378">Hydrolase</keyword>
<dbReference type="PANTHER" id="PTHR45835">
    <property type="entry name" value="YALI0A06105P"/>
    <property type="match status" value="1"/>
</dbReference>
<gene>
    <name evidence="2" type="ORF">EPI10_031300</name>
</gene>
<keyword evidence="2" id="KW-0645">Protease</keyword>
<dbReference type="Gene3D" id="3.30.420.10">
    <property type="entry name" value="Ribonuclease H-like superfamily/Ribonuclease H"/>
    <property type="match status" value="2"/>
</dbReference>
<dbReference type="AlphaFoldDB" id="A0A5B6WZZ2"/>
<dbReference type="Gene3D" id="1.10.340.70">
    <property type="match status" value="1"/>
</dbReference>
<feature type="domain" description="Integrase zinc-binding" evidence="1">
    <location>
        <begin position="2"/>
        <end position="26"/>
    </location>
</feature>
<dbReference type="Pfam" id="PF17921">
    <property type="entry name" value="Integrase_H2C2"/>
    <property type="match status" value="1"/>
</dbReference>
<dbReference type="InterPro" id="IPR041588">
    <property type="entry name" value="Integrase_H2C2"/>
</dbReference>
<dbReference type="OrthoDB" id="1929447at2759"/>
<comment type="caution">
    <text evidence="2">The sequence shown here is derived from an EMBL/GenBank/DDBJ whole genome shotgun (WGS) entry which is preliminary data.</text>
</comment>